<accession>A0A976B0G1</accession>
<protein>
    <submittedName>
        <fullName evidence="2">Uncharacterized protein</fullName>
    </submittedName>
</protein>
<name>A0A976B0G1_9BURK</name>
<feature type="compositionally biased region" description="Basic and acidic residues" evidence="1">
    <location>
        <begin position="8"/>
        <end position="19"/>
    </location>
</feature>
<dbReference type="EMBL" id="OFTH01000037">
    <property type="protein sequence ID" value="SOZ68804.1"/>
    <property type="molecule type" value="Genomic_DNA"/>
</dbReference>
<sequence>MEDQAVIDDARQRRSEQGKRAVAAKLGHSGKLAAKRDVYRRWQAWQQDPAQYRTAAAFALAMLDLHASLEFSGTVMRWCTAWRQGRDRPD</sequence>
<feature type="region of interest" description="Disordered" evidence="1">
    <location>
        <begin position="1"/>
        <end position="26"/>
    </location>
</feature>
<gene>
    <name evidence="2" type="ORF">CBM2613_B120110</name>
</gene>
<evidence type="ECO:0000313" key="3">
    <source>
        <dbReference type="Proteomes" id="UP000256952"/>
    </source>
</evidence>
<comment type="caution">
    <text evidence="2">The sequence shown here is derived from an EMBL/GenBank/DDBJ whole genome shotgun (WGS) entry which is preliminary data.</text>
</comment>
<organism evidence="2 3">
    <name type="scientific">Cupriavidus taiwanensis</name>
    <dbReference type="NCBI Taxonomy" id="164546"/>
    <lineage>
        <taxon>Bacteria</taxon>
        <taxon>Pseudomonadati</taxon>
        <taxon>Pseudomonadota</taxon>
        <taxon>Betaproteobacteria</taxon>
        <taxon>Burkholderiales</taxon>
        <taxon>Burkholderiaceae</taxon>
        <taxon>Cupriavidus</taxon>
    </lineage>
</organism>
<evidence type="ECO:0000256" key="1">
    <source>
        <dbReference type="SAM" id="MobiDB-lite"/>
    </source>
</evidence>
<dbReference type="RefSeq" id="WP_147309539.1">
    <property type="nucleotide sequence ID" value="NZ_LT992560.1"/>
</dbReference>
<evidence type="ECO:0000313" key="2">
    <source>
        <dbReference type="EMBL" id="SOZ68804.1"/>
    </source>
</evidence>
<dbReference type="AlphaFoldDB" id="A0A976B0G1"/>
<reference evidence="2 3" key="1">
    <citation type="submission" date="2018-01" db="EMBL/GenBank/DDBJ databases">
        <authorList>
            <person name="Clerissi C."/>
        </authorList>
    </citation>
    <scope>NUCLEOTIDE SEQUENCE [LARGE SCALE GENOMIC DNA]</scope>
    <source>
        <strain evidence="2">Cupriavidus taiwanensis STM 8556</strain>
    </source>
</reference>
<dbReference type="Proteomes" id="UP000256952">
    <property type="component" value="Chromosome CBM2613_b"/>
</dbReference>
<proteinExistence type="predicted"/>